<dbReference type="InterPro" id="IPR004358">
    <property type="entry name" value="Sig_transdc_His_kin-like_C"/>
</dbReference>
<comment type="similarity">
    <text evidence="3">In the N-terminal section; belongs to the phytochrome family.</text>
</comment>
<dbReference type="CDD" id="cd00082">
    <property type="entry name" value="HisKA"/>
    <property type="match status" value="1"/>
</dbReference>
<keyword evidence="7" id="KW-0808">Transferase</keyword>
<dbReference type="SMART" id="SM00065">
    <property type="entry name" value="GAF"/>
    <property type="match status" value="2"/>
</dbReference>
<evidence type="ECO:0000256" key="7">
    <source>
        <dbReference type="ARBA" id="ARBA00022679"/>
    </source>
</evidence>
<feature type="transmembrane region" description="Helical" evidence="19">
    <location>
        <begin position="184"/>
        <end position="207"/>
    </location>
</feature>
<evidence type="ECO:0000259" key="20">
    <source>
        <dbReference type="PROSITE" id="PS50046"/>
    </source>
</evidence>
<dbReference type="SUPFAM" id="SSF52172">
    <property type="entry name" value="CheY-like"/>
    <property type="match status" value="2"/>
</dbReference>
<comment type="subcellular location">
    <subcellularLocation>
        <location evidence="2">Cell membrane</location>
        <topology evidence="2">Multi-pass membrane protein</topology>
    </subcellularLocation>
</comment>
<dbReference type="InterPro" id="IPR000700">
    <property type="entry name" value="PAS-assoc_C"/>
</dbReference>
<keyword evidence="5" id="KW-1003">Cell membrane</keyword>
<dbReference type="InterPro" id="IPR016132">
    <property type="entry name" value="Phyto_chromo_attachment"/>
</dbReference>
<sequence>MIPAPMPANEPERIAALYRCNILDTEPEEGFDDITSLAAHICQVPYALVSFVDRDRQWFKSRVGISSPETSRKLAFCAYAILQNDIFIVNDTHQDERFKDNPLVLEAPYIRFYAGVPIITVEGYVLGTLCVIDDKPRILTPEQINALKQLSRQVCYLIETRQSLAEIGRQTLPTKSKSHNQGKFLAKIALWLGIAASLVAGSSIVSFQNVQNLQNFYRINHEQRQFGDKLTRLTGHLRELRLAIISYILSGDRQYLEEYEILEAQLEQDSQALQRATKDFGSTKYSQYFRQNSDYLQTVKLLLQQIQKELQNSRQLLLIYESAGLRGAQKQLTDLMQQDELNLTEIHLRELVDTQQDVVNQWFDRSSTVISDSSRVSVLTLIAILAVLSILFYLVYRETRIRLQLQSRLESESEFTTAILDTTGALVFVTDPQGKIVRFNRECEKVTGYSYEEVKNKNFAKIFLLPEDQDLFQQNLAAVAHDDLTASENTWLHKNGDRLLVNWSMKTLINPNHQVEYLIGTGIDITERRRVEEEVRLQNWRSLVFSQITLRIRQSLDIQEILSTTVDEVRQFMKTDRVVVYQFNGEWEGDVVVESVAPEWRSVLGSNIEDTCFRNGLWDGYRQGRVVIHDDIANSEMPECYKSLMARFQVKANLVVPILESERLWGLLIIHQCSEPRQWRNFEVNFATEIASQVGIALYQATLLAQEKERSIQILQKNVELEEARQQAESATKMKSSFLATMSHEIRTPMNAVLGMTGLLTDTELSPLQRDFVSTIRVSGENLLTLINEILDFSKLEANEMELEEIDFELNICVEEVIDLLAMMAHSKQLELASLIHQNVPLHLVGDVTRLRQVLTNLISNAIKFTSNGEVIVKISLKDESETTAYIEFSISDTGIGIASEAQARLFQPFTQVDASTTRKYGGTGLGLAICKQLIDLMGGDIGLDSEEGRGSQFWFVVPFAKQTPEKIHSQKPSPQFNLQDVRVLVVDDSETNCKILQYQLTAWQMRVDAIQGSASAIAVMHQAIADADPYQLAILDMQMPELDGEMLGKVIKNDPLLRDTKLVMLTSLNQQGGINRGRDLGFEFYLIKPVKQSRLLDVLMEIVVKPRDNEIKYKTTSNAKGHLTPDDLSPVPKESQRPKLKILIAEDSPINQKVALHQLRSLGYEADVAGNGREALNLLDCIDYDIILMDCQMPELDGYETTKAIRALASTKSQVVVIAMTANAMKEDRDHCLAIGMDDYLSKPIRKEDLANKLSEWAQRITERDDAEQFPSQDVAPLIDWNYIDEITDGNAEFKTDLLTIYLESMPTIVQDLETAIAAHNVAEIAHSTHYIKGSSANLGMYALSAIAADLEKIISSHYDPASNLVIDINHEQAIAAIQPIFTQLKQAYLQIIDAIHQSPYGAYPPNN</sequence>
<dbReference type="InterPro" id="IPR005467">
    <property type="entry name" value="His_kinase_dom"/>
</dbReference>
<keyword evidence="13" id="KW-0902">Two-component regulatory system</keyword>
<evidence type="ECO:0000256" key="15">
    <source>
        <dbReference type="ARBA" id="ARBA00074306"/>
    </source>
</evidence>
<dbReference type="PRINTS" id="PR00344">
    <property type="entry name" value="BCTRLSENSOR"/>
</dbReference>
<dbReference type="InterPro" id="IPR029016">
    <property type="entry name" value="GAF-like_dom_sf"/>
</dbReference>
<dbReference type="Pfam" id="PF01627">
    <property type="entry name" value="Hpt"/>
    <property type="match status" value="1"/>
</dbReference>
<dbReference type="InterPro" id="IPR003661">
    <property type="entry name" value="HisK_dim/P_dom"/>
</dbReference>
<dbReference type="InterPro" id="IPR036097">
    <property type="entry name" value="HisK_dim/P_sf"/>
</dbReference>
<dbReference type="InterPro" id="IPR011006">
    <property type="entry name" value="CheY-like_superfamily"/>
</dbReference>
<keyword evidence="12 19" id="KW-1133">Transmembrane helix</keyword>
<dbReference type="Gene3D" id="3.30.565.10">
    <property type="entry name" value="Histidine kinase-like ATPase, C-terminal domain"/>
    <property type="match status" value="1"/>
</dbReference>
<evidence type="ECO:0000259" key="24">
    <source>
        <dbReference type="PROSITE" id="PS50113"/>
    </source>
</evidence>
<evidence type="ECO:0000256" key="8">
    <source>
        <dbReference type="ARBA" id="ARBA00022692"/>
    </source>
</evidence>
<dbReference type="InterPro" id="IPR001610">
    <property type="entry name" value="PAC"/>
</dbReference>
<dbReference type="Pfam" id="PF02518">
    <property type="entry name" value="HATPase_c"/>
    <property type="match status" value="1"/>
</dbReference>
<keyword evidence="6 17" id="KW-0597">Phosphoprotein</keyword>
<dbReference type="PROSITE" id="PS50894">
    <property type="entry name" value="HPT"/>
    <property type="match status" value="1"/>
</dbReference>
<dbReference type="Gene3D" id="3.30.450.20">
    <property type="entry name" value="PAS domain"/>
    <property type="match status" value="1"/>
</dbReference>
<dbReference type="RefSeq" id="WP_190352217.1">
    <property type="nucleotide sequence ID" value="NZ_JACJPY010000067.1"/>
</dbReference>
<keyword evidence="9" id="KW-0547">Nucleotide-binding</keyword>
<evidence type="ECO:0000256" key="19">
    <source>
        <dbReference type="SAM" id="Phobius"/>
    </source>
</evidence>
<dbReference type="PROSITE" id="PS50110">
    <property type="entry name" value="RESPONSE_REGULATORY"/>
    <property type="match status" value="2"/>
</dbReference>
<evidence type="ECO:0000256" key="1">
    <source>
        <dbReference type="ARBA" id="ARBA00000085"/>
    </source>
</evidence>
<evidence type="ECO:0000256" key="12">
    <source>
        <dbReference type="ARBA" id="ARBA00022989"/>
    </source>
</evidence>
<evidence type="ECO:0000256" key="3">
    <source>
        <dbReference type="ARBA" id="ARBA00006402"/>
    </source>
</evidence>
<dbReference type="InterPro" id="IPR035965">
    <property type="entry name" value="PAS-like_dom_sf"/>
</dbReference>
<feature type="domain" description="HPt" evidence="25">
    <location>
        <begin position="1292"/>
        <end position="1397"/>
    </location>
</feature>
<evidence type="ECO:0000259" key="25">
    <source>
        <dbReference type="PROSITE" id="PS50894"/>
    </source>
</evidence>
<dbReference type="Gene3D" id="3.40.50.2300">
    <property type="match status" value="2"/>
</dbReference>
<dbReference type="Pfam" id="PF00512">
    <property type="entry name" value="HisKA"/>
    <property type="match status" value="1"/>
</dbReference>
<keyword evidence="8 19" id="KW-0812">Transmembrane</keyword>
<dbReference type="Gene3D" id="1.20.120.160">
    <property type="entry name" value="HPT domain"/>
    <property type="match status" value="1"/>
</dbReference>
<keyword evidence="11" id="KW-0067">ATP-binding</keyword>
<dbReference type="PROSITE" id="PS50046">
    <property type="entry name" value="PHYTOCHROME_2"/>
    <property type="match status" value="1"/>
</dbReference>
<dbReference type="InterPro" id="IPR036641">
    <property type="entry name" value="HPT_dom_sf"/>
</dbReference>
<dbReference type="SMART" id="SM00086">
    <property type="entry name" value="PAC"/>
    <property type="match status" value="1"/>
</dbReference>
<dbReference type="InterPro" id="IPR003594">
    <property type="entry name" value="HATPase_dom"/>
</dbReference>
<dbReference type="PANTHER" id="PTHR45339">
    <property type="entry name" value="HYBRID SIGNAL TRANSDUCTION HISTIDINE KINASE J"/>
    <property type="match status" value="1"/>
</dbReference>
<dbReference type="CDD" id="cd17546">
    <property type="entry name" value="REC_hyHK_CKI1_RcsC-like"/>
    <property type="match status" value="1"/>
</dbReference>
<name>A0A926UUW0_9CYAN</name>
<feature type="modified residue" description="4-aspartylphosphate" evidence="17">
    <location>
        <position position="1037"/>
    </location>
</feature>
<evidence type="ECO:0000313" key="26">
    <source>
        <dbReference type="EMBL" id="MBD2151800.1"/>
    </source>
</evidence>
<dbReference type="InterPro" id="IPR000014">
    <property type="entry name" value="PAS"/>
</dbReference>
<dbReference type="SMART" id="SM00388">
    <property type="entry name" value="HisKA"/>
    <property type="match status" value="1"/>
</dbReference>
<evidence type="ECO:0000256" key="16">
    <source>
        <dbReference type="PROSITE-ProRule" id="PRU00110"/>
    </source>
</evidence>
<evidence type="ECO:0000256" key="2">
    <source>
        <dbReference type="ARBA" id="ARBA00004651"/>
    </source>
</evidence>
<evidence type="ECO:0000256" key="13">
    <source>
        <dbReference type="ARBA" id="ARBA00023012"/>
    </source>
</evidence>
<dbReference type="PROSITE" id="PS50112">
    <property type="entry name" value="PAS"/>
    <property type="match status" value="1"/>
</dbReference>
<dbReference type="PROSITE" id="PS50109">
    <property type="entry name" value="HIS_KIN"/>
    <property type="match status" value="1"/>
</dbReference>
<reference evidence="26" key="2">
    <citation type="submission" date="2020-08" db="EMBL/GenBank/DDBJ databases">
        <authorList>
            <person name="Chen M."/>
            <person name="Teng W."/>
            <person name="Zhao L."/>
            <person name="Hu C."/>
            <person name="Zhou Y."/>
            <person name="Han B."/>
            <person name="Song L."/>
            <person name="Shu W."/>
        </authorList>
    </citation>
    <scope>NUCLEOTIDE SEQUENCE</scope>
    <source>
        <strain evidence="26">FACHB-1277</strain>
    </source>
</reference>
<evidence type="ECO:0000256" key="6">
    <source>
        <dbReference type="ARBA" id="ARBA00022553"/>
    </source>
</evidence>
<dbReference type="Gene3D" id="3.30.450.40">
    <property type="match status" value="2"/>
</dbReference>
<keyword evidence="27" id="KW-1185">Reference proteome</keyword>
<feature type="transmembrane region" description="Helical" evidence="19">
    <location>
        <begin position="376"/>
        <end position="396"/>
    </location>
</feature>
<keyword evidence="14 19" id="KW-0472">Membrane</keyword>
<dbReference type="InterPro" id="IPR001789">
    <property type="entry name" value="Sig_transdc_resp-reg_receiver"/>
</dbReference>
<dbReference type="FunFam" id="1.10.287.130:FF:000003">
    <property type="entry name" value="Histidine kinase"/>
    <property type="match status" value="1"/>
</dbReference>
<feature type="modified residue" description="Phosphohistidine" evidence="16">
    <location>
        <position position="1331"/>
    </location>
</feature>
<dbReference type="GO" id="GO:0005524">
    <property type="term" value="F:ATP binding"/>
    <property type="evidence" value="ECO:0007669"/>
    <property type="project" value="UniProtKB-KW"/>
</dbReference>
<organism evidence="26 27">
    <name type="scientific">Pseudanabaena cinerea FACHB-1277</name>
    <dbReference type="NCBI Taxonomy" id="2949581"/>
    <lineage>
        <taxon>Bacteria</taxon>
        <taxon>Bacillati</taxon>
        <taxon>Cyanobacteriota</taxon>
        <taxon>Cyanophyceae</taxon>
        <taxon>Pseudanabaenales</taxon>
        <taxon>Pseudanabaenaceae</taxon>
        <taxon>Pseudanabaena</taxon>
        <taxon>Pseudanabaena cinerea</taxon>
    </lineage>
</organism>
<proteinExistence type="inferred from homology"/>
<evidence type="ECO:0000256" key="14">
    <source>
        <dbReference type="ARBA" id="ARBA00023136"/>
    </source>
</evidence>
<dbReference type="Pfam" id="PF01590">
    <property type="entry name" value="GAF"/>
    <property type="match status" value="2"/>
</dbReference>
<feature type="domain" description="PAC" evidence="24">
    <location>
        <begin position="485"/>
        <end position="537"/>
    </location>
</feature>
<dbReference type="SUPFAM" id="SSF47384">
    <property type="entry name" value="Homodimeric domain of signal transducing histidine kinase"/>
    <property type="match status" value="1"/>
</dbReference>
<dbReference type="SUPFAM" id="SSF47226">
    <property type="entry name" value="Histidine-containing phosphotransfer domain, HPT domain"/>
    <property type="match status" value="1"/>
</dbReference>
<dbReference type="Gene3D" id="1.10.287.130">
    <property type="match status" value="1"/>
</dbReference>
<dbReference type="EC" id="2.7.13.3" evidence="4"/>
<reference evidence="26" key="1">
    <citation type="journal article" date="2015" name="ISME J.">
        <title>Draft Genome Sequence of Streptomyces incarnatus NRRL8089, which Produces the Nucleoside Antibiotic Sinefungin.</title>
        <authorList>
            <person name="Oshima K."/>
            <person name="Hattori M."/>
            <person name="Shimizu H."/>
            <person name="Fukuda K."/>
            <person name="Nemoto M."/>
            <person name="Inagaki K."/>
            <person name="Tamura T."/>
        </authorList>
    </citation>
    <scope>NUCLEOTIDE SEQUENCE</scope>
    <source>
        <strain evidence="26">FACHB-1277</strain>
    </source>
</reference>
<dbReference type="GO" id="GO:0000155">
    <property type="term" value="F:phosphorelay sensor kinase activity"/>
    <property type="evidence" value="ECO:0007669"/>
    <property type="project" value="InterPro"/>
</dbReference>
<dbReference type="PANTHER" id="PTHR45339:SF1">
    <property type="entry name" value="HYBRID SIGNAL TRANSDUCTION HISTIDINE KINASE J"/>
    <property type="match status" value="1"/>
</dbReference>
<feature type="coiled-coil region" evidence="18">
    <location>
        <begin position="256"/>
        <end position="323"/>
    </location>
</feature>
<dbReference type="SMART" id="SM00091">
    <property type="entry name" value="PAS"/>
    <property type="match status" value="1"/>
</dbReference>
<evidence type="ECO:0000256" key="17">
    <source>
        <dbReference type="PROSITE-ProRule" id="PRU00169"/>
    </source>
</evidence>
<protein>
    <recommendedName>
        <fullName evidence="15">Circadian input-output histidine kinase CikA</fullName>
        <ecNumber evidence="4">2.7.13.3</ecNumber>
    </recommendedName>
</protein>
<dbReference type="NCBIfam" id="TIGR00229">
    <property type="entry name" value="sensory_box"/>
    <property type="match status" value="1"/>
</dbReference>
<feature type="domain" description="Phytochrome chromophore attachment site" evidence="20">
    <location>
        <begin position="557"/>
        <end position="693"/>
    </location>
</feature>
<comment type="catalytic activity">
    <reaction evidence="1">
        <text>ATP + protein L-histidine = ADP + protein N-phospho-L-histidine.</text>
        <dbReference type="EC" id="2.7.13.3"/>
    </reaction>
</comment>
<gene>
    <name evidence="26" type="ORF">H6F44_16965</name>
</gene>
<dbReference type="SMART" id="SM00387">
    <property type="entry name" value="HATPase_c"/>
    <property type="match status" value="1"/>
</dbReference>
<keyword evidence="18" id="KW-0175">Coiled coil</keyword>
<evidence type="ECO:0000259" key="22">
    <source>
        <dbReference type="PROSITE" id="PS50110"/>
    </source>
</evidence>
<evidence type="ECO:0000256" key="4">
    <source>
        <dbReference type="ARBA" id="ARBA00012438"/>
    </source>
</evidence>
<feature type="domain" description="Response regulatory" evidence="22">
    <location>
        <begin position="1142"/>
        <end position="1259"/>
    </location>
</feature>
<dbReference type="InterPro" id="IPR003018">
    <property type="entry name" value="GAF"/>
</dbReference>
<dbReference type="SUPFAM" id="SSF55874">
    <property type="entry name" value="ATPase domain of HSP90 chaperone/DNA topoisomerase II/histidine kinase"/>
    <property type="match status" value="1"/>
</dbReference>
<feature type="domain" description="Histidine kinase" evidence="21">
    <location>
        <begin position="741"/>
        <end position="962"/>
    </location>
</feature>
<dbReference type="SUPFAM" id="SSF55785">
    <property type="entry name" value="PYP-like sensor domain (PAS domain)"/>
    <property type="match status" value="1"/>
</dbReference>
<evidence type="ECO:0000256" key="5">
    <source>
        <dbReference type="ARBA" id="ARBA00022475"/>
    </source>
</evidence>
<accession>A0A926UUW0</accession>
<evidence type="ECO:0000259" key="21">
    <source>
        <dbReference type="PROSITE" id="PS50109"/>
    </source>
</evidence>
<comment type="caution">
    <text evidence="26">The sequence shown here is derived from an EMBL/GenBank/DDBJ whole genome shotgun (WGS) entry which is preliminary data.</text>
</comment>
<dbReference type="CDD" id="cd16922">
    <property type="entry name" value="HATPase_EvgS-ArcB-TorS-like"/>
    <property type="match status" value="1"/>
</dbReference>
<dbReference type="InterPro" id="IPR008207">
    <property type="entry name" value="Sig_transdc_His_kin_Hpt_dom"/>
</dbReference>
<evidence type="ECO:0000256" key="9">
    <source>
        <dbReference type="ARBA" id="ARBA00022741"/>
    </source>
</evidence>
<dbReference type="SUPFAM" id="SSF55781">
    <property type="entry name" value="GAF domain-like"/>
    <property type="match status" value="2"/>
</dbReference>
<dbReference type="FunFam" id="3.30.565.10:FF:000010">
    <property type="entry name" value="Sensor histidine kinase RcsC"/>
    <property type="match status" value="1"/>
</dbReference>
<evidence type="ECO:0000259" key="23">
    <source>
        <dbReference type="PROSITE" id="PS50112"/>
    </source>
</evidence>
<evidence type="ECO:0000256" key="18">
    <source>
        <dbReference type="SAM" id="Coils"/>
    </source>
</evidence>
<dbReference type="InterPro" id="IPR036890">
    <property type="entry name" value="HATPase_C_sf"/>
</dbReference>
<dbReference type="GO" id="GO:0005886">
    <property type="term" value="C:plasma membrane"/>
    <property type="evidence" value="ECO:0007669"/>
    <property type="project" value="UniProtKB-SubCell"/>
</dbReference>
<dbReference type="Proteomes" id="UP000631421">
    <property type="component" value="Unassembled WGS sequence"/>
</dbReference>
<evidence type="ECO:0000256" key="10">
    <source>
        <dbReference type="ARBA" id="ARBA00022777"/>
    </source>
</evidence>
<dbReference type="PROSITE" id="PS50113">
    <property type="entry name" value="PAC"/>
    <property type="match status" value="1"/>
</dbReference>
<dbReference type="CDD" id="cd00130">
    <property type="entry name" value="PAS"/>
    <property type="match status" value="1"/>
</dbReference>
<dbReference type="SMART" id="SM00448">
    <property type="entry name" value="REC"/>
    <property type="match status" value="2"/>
</dbReference>
<dbReference type="EMBL" id="JACJPY010000067">
    <property type="protein sequence ID" value="MBD2151800.1"/>
    <property type="molecule type" value="Genomic_DNA"/>
</dbReference>
<dbReference type="Pfam" id="PF13426">
    <property type="entry name" value="PAS_9"/>
    <property type="match status" value="1"/>
</dbReference>
<feature type="domain" description="Response regulatory" evidence="22">
    <location>
        <begin position="983"/>
        <end position="1104"/>
    </location>
</feature>
<feature type="domain" description="PAS" evidence="23">
    <location>
        <begin position="412"/>
        <end position="483"/>
    </location>
</feature>
<keyword evidence="10" id="KW-0418">Kinase</keyword>
<feature type="coiled-coil region" evidence="18">
    <location>
        <begin position="705"/>
        <end position="734"/>
    </location>
</feature>
<feature type="modified residue" description="4-aspartylphosphate" evidence="17">
    <location>
        <position position="1191"/>
    </location>
</feature>
<evidence type="ECO:0000313" key="27">
    <source>
        <dbReference type="Proteomes" id="UP000631421"/>
    </source>
</evidence>
<dbReference type="Pfam" id="PF00072">
    <property type="entry name" value="Response_reg"/>
    <property type="match status" value="2"/>
</dbReference>
<evidence type="ECO:0000256" key="11">
    <source>
        <dbReference type="ARBA" id="ARBA00022840"/>
    </source>
</evidence>